<dbReference type="Gene3D" id="3.20.20.80">
    <property type="entry name" value="Glycosidases"/>
    <property type="match status" value="2"/>
</dbReference>
<dbReference type="OrthoDB" id="5839090at2759"/>
<evidence type="ECO:0000256" key="3">
    <source>
        <dbReference type="ARBA" id="ARBA00012741"/>
    </source>
</evidence>
<dbReference type="PROSITE" id="PS00129">
    <property type="entry name" value="GLYCOSYL_HYDROL_F31_1"/>
    <property type="match status" value="1"/>
</dbReference>
<dbReference type="Gene3D" id="2.60.40.1760">
    <property type="entry name" value="glycosyl hydrolase (family 31)"/>
    <property type="match status" value="1"/>
</dbReference>
<dbReference type="EC" id="3.2.1.20" evidence="3"/>
<proteinExistence type="inferred from homology"/>
<feature type="domain" description="Glycoside hydrolase family 31 TIM barrel" evidence="9">
    <location>
        <begin position="329"/>
        <end position="759"/>
    </location>
</feature>
<dbReference type="PANTHER" id="PTHR22762">
    <property type="entry name" value="ALPHA-GLUCOSIDASE"/>
    <property type="match status" value="1"/>
</dbReference>
<feature type="chain" id="PRO_5013277018" description="alpha-glucosidase" evidence="8">
    <location>
        <begin position="23"/>
        <end position="993"/>
    </location>
</feature>
<name>A0A1Y2EF84_9PEZI</name>
<accession>A0A1Y2EF84</accession>
<dbReference type="InterPro" id="IPR013780">
    <property type="entry name" value="Glyco_hydro_b"/>
</dbReference>
<comment type="catalytic activity">
    <reaction evidence="1">
        <text>Hydrolysis of terminal, non-reducing (1-&gt;4)-linked alpha-D-glucose residues with release of alpha-D-glucose.</text>
        <dbReference type="EC" id="3.2.1.20"/>
    </reaction>
</comment>
<dbReference type="PANTHER" id="PTHR22762:SF133">
    <property type="entry name" value="P-TYPE DOMAIN-CONTAINING PROTEIN"/>
    <property type="match status" value="1"/>
</dbReference>
<dbReference type="InterPro" id="IPR030458">
    <property type="entry name" value="Glyco_hydro_31_AS"/>
</dbReference>
<evidence type="ECO:0000313" key="12">
    <source>
        <dbReference type="Proteomes" id="UP000193689"/>
    </source>
</evidence>
<dbReference type="SUPFAM" id="SSF74650">
    <property type="entry name" value="Galactose mutarotase-like"/>
    <property type="match status" value="1"/>
</dbReference>
<keyword evidence="12" id="KW-1185">Reference proteome</keyword>
<evidence type="ECO:0000256" key="8">
    <source>
        <dbReference type="SAM" id="SignalP"/>
    </source>
</evidence>
<evidence type="ECO:0000256" key="4">
    <source>
        <dbReference type="ARBA" id="ARBA00022801"/>
    </source>
</evidence>
<evidence type="ECO:0000256" key="2">
    <source>
        <dbReference type="ARBA" id="ARBA00007806"/>
    </source>
</evidence>
<dbReference type="Pfam" id="PF01055">
    <property type="entry name" value="Glyco_hydro_31_2nd"/>
    <property type="match status" value="1"/>
</dbReference>
<dbReference type="InParanoid" id="A0A1Y2EF84"/>
<dbReference type="InterPro" id="IPR011013">
    <property type="entry name" value="Gal_mutarotase_sf_dom"/>
</dbReference>
<dbReference type="CDD" id="cd06602">
    <property type="entry name" value="GH31_MGAM_SI_GAA"/>
    <property type="match status" value="1"/>
</dbReference>
<evidence type="ECO:0000256" key="5">
    <source>
        <dbReference type="ARBA" id="ARBA00023180"/>
    </source>
</evidence>
<reference evidence="11 12" key="1">
    <citation type="submission" date="2016-07" db="EMBL/GenBank/DDBJ databases">
        <title>Pervasive Adenine N6-methylation of Active Genes in Fungi.</title>
        <authorList>
            <consortium name="DOE Joint Genome Institute"/>
            <person name="Mondo S.J."/>
            <person name="Dannebaum R.O."/>
            <person name="Kuo R.C."/>
            <person name="Labutti K."/>
            <person name="Haridas S."/>
            <person name="Kuo A."/>
            <person name="Salamov A."/>
            <person name="Ahrendt S.R."/>
            <person name="Lipzen A."/>
            <person name="Sullivan W."/>
            <person name="Andreopoulos W.B."/>
            <person name="Clum A."/>
            <person name="Lindquist E."/>
            <person name="Daum C."/>
            <person name="Ramamoorthy G.K."/>
            <person name="Gryganskyi A."/>
            <person name="Culley D."/>
            <person name="Magnuson J.K."/>
            <person name="James T.Y."/>
            <person name="O'Malley M.A."/>
            <person name="Stajich J.E."/>
            <person name="Spatafora J.W."/>
            <person name="Visel A."/>
            <person name="Grigoriev I.V."/>
        </authorList>
    </citation>
    <scope>NUCLEOTIDE SEQUENCE [LARGE SCALE GENOMIC DNA]</scope>
    <source>
        <strain evidence="11 12">CBS 129021</strain>
    </source>
</reference>
<keyword evidence="4 7" id="KW-0378">Hydrolase</keyword>
<evidence type="ECO:0000256" key="7">
    <source>
        <dbReference type="RuleBase" id="RU361185"/>
    </source>
</evidence>
<evidence type="ECO:0000256" key="6">
    <source>
        <dbReference type="ARBA" id="ARBA00023295"/>
    </source>
</evidence>
<dbReference type="CDD" id="cd14752">
    <property type="entry name" value="GH31_N"/>
    <property type="match status" value="1"/>
</dbReference>
<evidence type="ECO:0000313" key="11">
    <source>
        <dbReference type="EMBL" id="ORY70248.1"/>
    </source>
</evidence>
<evidence type="ECO:0000259" key="10">
    <source>
        <dbReference type="Pfam" id="PF21365"/>
    </source>
</evidence>
<comment type="caution">
    <text evidence="11">The sequence shown here is derived from an EMBL/GenBank/DDBJ whole genome shotgun (WGS) entry which is preliminary data.</text>
</comment>
<dbReference type="EMBL" id="MCFJ01000002">
    <property type="protein sequence ID" value="ORY70248.1"/>
    <property type="molecule type" value="Genomic_DNA"/>
</dbReference>
<dbReference type="GO" id="GO:0030246">
    <property type="term" value="F:carbohydrate binding"/>
    <property type="evidence" value="ECO:0007669"/>
    <property type="project" value="InterPro"/>
</dbReference>
<dbReference type="Pfam" id="PF21365">
    <property type="entry name" value="Glyco_hydro_31_3rd"/>
    <property type="match status" value="1"/>
</dbReference>
<keyword evidence="5" id="KW-0325">Glycoprotein</keyword>
<dbReference type="Proteomes" id="UP000193689">
    <property type="component" value="Unassembled WGS sequence"/>
</dbReference>
<dbReference type="STRING" id="1141098.A0A1Y2EF84"/>
<keyword evidence="8" id="KW-0732">Signal</keyword>
<gene>
    <name evidence="11" type="ORF">BCR38DRAFT_333650</name>
</gene>
<sequence length="993" mass="109876">MARRVSIVFLAALLGWFAGVLSQSPTTTTDTRADTVFTLPPNADVGLPVIPNIQDPLAIDPQSVCTGYKASKVRNVSNGITADLSLIGEGCNLYGNDVKDLTLVVEYQAADRLHVEIMPKYIGKENSSWFILPGELIPKPGVDDKDCTSKSDLAFSWSNRPSFSFNVTRKSTGDVLFTTMGAHLVYEDQFIEFGSSLPENYNLYGLGEVIHGLRLGNNLTRTLFNADVGDIIDANIYGHHPIYYDTRYFKVGGKSEKLTYAPKATDKSAKYKSYTHGVFNRNVHNQEVLLKESNITWRALGGTIDLYFYEGPTQDKVTKSYQRSAIGLPPMQQLWTFGFHQCRWGYKNWKELQSVVDSFKKFEIPLETIWTDIDYMNQYRNFENDHVQFPYGEGARFISKIHDNNQHYIPIVDSAIYIPNPDNASDGYPTYDRGAKENSFMLNPDGSTYIGAVWPGYTVYPDWLGALFNSTGTNKWWSSEISTYHEKIKFDGIWIDMSEVSSFCVGSCGSKNTILNPVHPSFKLPGEPGNKIFDYPEGFNITNATEAASASAAASSQSAAASPAATSSISALYHRTTPTPGARNINWPPYTINNFAGDLGVHAVSPNATHHGGTQEYDFHNVFGHQILNATYHALLDLFPTKRPFIIGRSQLFGSSKWAGHWGGDNYSLWSYMFFSIPQALSYSLFGFPMFGVDTCGFAGNADMELCSRWMQLSAFFPFYRNHNAAGGISQEPYVWSEVIKASKIAMKIRYALLPYMYTTFYLSHSTGSTTMRALAWDFPDEPWLANADRQFLLGDAVLVTPCLEQGATTVKGLFPGVGSGTVWYDWYNLSAITGVTAGQNVTIDAPLGHIPVFVKGGNVVPLQQPRMTIADTRKSSWSLLAALDGKGKAGGGLYLDDGESLVPNATTWVDFSATETSLKAVPSGNFTDMNMLANVTIIGLPERVHGVQFDGVEVKSGWTMDGDSKVLTITGLAAYTVDGAWNKERNLSWRFE</sequence>
<dbReference type="AlphaFoldDB" id="A0A1Y2EF84"/>
<feature type="domain" description="Glycosyl hydrolase family 31 C-terminal" evidence="10">
    <location>
        <begin position="768"/>
        <end position="861"/>
    </location>
</feature>
<dbReference type="InterPro" id="IPR000322">
    <property type="entry name" value="Glyco_hydro_31_TIM"/>
</dbReference>
<dbReference type="GO" id="GO:0004558">
    <property type="term" value="F:alpha-1,4-glucosidase activity"/>
    <property type="evidence" value="ECO:0007669"/>
    <property type="project" value="UniProtKB-EC"/>
</dbReference>
<dbReference type="RefSeq" id="XP_040720198.1">
    <property type="nucleotide sequence ID" value="XM_040855246.1"/>
</dbReference>
<dbReference type="InterPro" id="IPR017853">
    <property type="entry name" value="GH"/>
</dbReference>
<dbReference type="Gene3D" id="2.60.40.1180">
    <property type="entry name" value="Golgi alpha-mannosidase II"/>
    <property type="match status" value="2"/>
</dbReference>
<protein>
    <recommendedName>
        <fullName evidence="3">alpha-glucosidase</fullName>
        <ecNumber evidence="3">3.2.1.20</ecNumber>
    </recommendedName>
</protein>
<dbReference type="GeneID" id="63771458"/>
<evidence type="ECO:0000256" key="1">
    <source>
        <dbReference type="ARBA" id="ARBA00001657"/>
    </source>
</evidence>
<dbReference type="SUPFAM" id="SSF51011">
    <property type="entry name" value="Glycosyl hydrolase domain"/>
    <property type="match status" value="1"/>
</dbReference>
<dbReference type="InterPro" id="IPR048395">
    <property type="entry name" value="Glyco_hydro_31_C"/>
</dbReference>
<comment type="similarity">
    <text evidence="2 7">Belongs to the glycosyl hydrolase 31 family.</text>
</comment>
<organism evidence="11 12">
    <name type="scientific">Pseudomassariella vexata</name>
    <dbReference type="NCBI Taxonomy" id="1141098"/>
    <lineage>
        <taxon>Eukaryota</taxon>
        <taxon>Fungi</taxon>
        <taxon>Dikarya</taxon>
        <taxon>Ascomycota</taxon>
        <taxon>Pezizomycotina</taxon>
        <taxon>Sordariomycetes</taxon>
        <taxon>Xylariomycetidae</taxon>
        <taxon>Amphisphaeriales</taxon>
        <taxon>Pseudomassariaceae</taxon>
        <taxon>Pseudomassariella</taxon>
    </lineage>
</organism>
<dbReference type="SUPFAM" id="SSF51445">
    <property type="entry name" value="(Trans)glycosidases"/>
    <property type="match status" value="1"/>
</dbReference>
<evidence type="ECO:0000259" key="9">
    <source>
        <dbReference type="Pfam" id="PF01055"/>
    </source>
</evidence>
<keyword evidence="6 7" id="KW-0326">Glycosidase</keyword>
<feature type="signal peptide" evidence="8">
    <location>
        <begin position="1"/>
        <end position="22"/>
    </location>
</feature>
<dbReference type="GO" id="GO:0005975">
    <property type="term" value="P:carbohydrate metabolic process"/>
    <property type="evidence" value="ECO:0007669"/>
    <property type="project" value="InterPro"/>
</dbReference>